<keyword evidence="6" id="KW-0378">Hydrolase</keyword>
<keyword evidence="3" id="KW-0325">Glycoprotein</keyword>
<dbReference type="Pfam" id="PF00089">
    <property type="entry name" value="Trypsin"/>
    <property type="match status" value="1"/>
</dbReference>
<name>A0ABV9X525_9ACTN</name>
<comment type="caution">
    <text evidence="6">The sequence shown here is derived from an EMBL/GenBank/DDBJ whole genome shotgun (WGS) entry which is preliminary data.</text>
</comment>
<keyword evidence="7" id="KW-1185">Reference proteome</keyword>
<proteinExistence type="predicted"/>
<dbReference type="InterPro" id="IPR028994">
    <property type="entry name" value="Integrin_alpha_N"/>
</dbReference>
<sequence length="740" mass="73408">MHRPHHARNAGLAALTAALIAAPLALTATPAAAVTGIPEAEGSLAFTAVLNIGNGQRGCSAALVDREWLLTAASCFADDPAVSLAVPAGAPKLKTTAIIGRTDLATTTGEVRNVVELVAHPSRDIVLARLSRPVTSVAPVAVSATAAAAGESLKVAGYGRTKDEWAPIKLHSGTFTVDSVTDNDVAVTGQNGASVCMGDTGGPALRFVNGVPQVVAVNSRSYQGGCYGIDAAETRTGAVEARADGLASWVTSKVNAPRFTDFNGDGAEDIAVGDPKATVGTDTNAGVIRLVYGGGKGTAELNQDQAYIPGGAEASDWYGETLDTVDWNEDGYTDLVVGVPAEDIAVDSANKTDAGAVHILFGAAGGIGTGQAALDLVQGKGAGALLASAPESGDRLGHAVAAGHTAAGEPYLVIGVPGEDLGTVTDAGSTHYLRGSHNIAIHQDKPGIAGTAEAADKFGSAVAASANHVVIGSPGEYIGTEANAGGVQVLKHDLNTDNIPTPVMGFNQDETFISGGAEPGDQFGASLAAVEYRPSGAATATDTVIAIGSPGEDLVVNTATKTDAGSVHTVRVAASGTITQASVIQAEVTDVAGAAESGDKFGAEVVLANLAPRSVGSATTLVLAVGIPGEAVGTVAGAGAVQTFYPFGAAGANDYWIEQGNASGLPGTPTAGHAVGSYLAATSTRLYVGVPNTASYGAAYALPWGNATGARTGAAGTVTTYKPGTGGLPAAGGAFGRAFG</sequence>
<dbReference type="SUPFAM" id="SSF50494">
    <property type="entry name" value="Trypsin-like serine proteases"/>
    <property type="match status" value="1"/>
</dbReference>
<dbReference type="Gene3D" id="2.40.10.10">
    <property type="entry name" value="Trypsin-like serine proteases"/>
    <property type="match status" value="1"/>
</dbReference>
<reference evidence="7" key="1">
    <citation type="journal article" date="2019" name="Int. J. Syst. Evol. Microbiol.">
        <title>The Global Catalogue of Microorganisms (GCM) 10K type strain sequencing project: providing services to taxonomists for standard genome sequencing and annotation.</title>
        <authorList>
            <consortium name="The Broad Institute Genomics Platform"/>
            <consortium name="The Broad Institute Genome Sequencing Center for Infectious Disease"/>
            <person name="Wu L."/>
            <person name="Ma J."/>
        </authorList>
    </citation>
    <scope>NUCLEOTIDE SEQUENCE [LARGE SCALE GENOMIC DNA]</scope>
    <source>
        <strain evidence="7">CGMCC 4.1648</strain>
    </source>
</reference>
<dbReference type="InterPro" id="IPR001314">
    <property type="entry name" value="Peptidase_S1A"/>
</dbReference>
<feature type="chain" id="PRO_5046163778" evidence="4">
    <location>
        <begin position="34"/>
        <end position="740"/>
    </location>
</feature>
<dbReference type="Gene3D" id="2.130.10.130">
    <property type="entry name" value="Integrin alpha, N-terminal"/>
    <property type="match status" value="2"/>
</dbReference>
<dbReference type="GO" id="GO:0016787">
    <property type="term" value="F:hydrolase activity"/>
    <property type="evidence" value="ECO:0007669"/>
    <property type="project" value="UniProtKB-KW"/>
</dbReference>
<dbReference type="Pfam" id="PF01839">
    <property type="entry name" value="FG-GAP"/>
    <property type="match status" value="1"/>
</dbReference>
<dbReference type="SUPFAM" id="SSF69318">
    <property type="entry name" value="Integrin alpha N-terminal domain"/>
    <property type="match status" value="1"/>
</dbReference>
<dbReference type="PROSITE" id="PS50240">
    <property type="entry name" value="TRYPSIN_DOM"/>
    <property type="match status" value="1"/>
</dbReference>
<dbReference type="InterPro" id="IPR009003">
    <property type="entry name" value="Peptidase_S1_PA"/>
</dbReference>
<dbReference type="PROSITE" id="PS51470">
    <property type="entry name" value="FG_GAP"/>
    <property type="match status" value="1"/>
</dbReference>
<evidence type="ECO:0000256" key="1">
    <source>
        <dbReference type="ARBA" id="ARBA00022729"/>
    </source>
</evidence>
<protein>
    <submittedName>
        <fullName evidence="6">Trypsin-like serine protease</fullName>
        <ecNumber evidence="6">3.4.21.-</ecNumber>
    </submittedName>
</protein>
<dbReference type="Proteomes" id="UP001595829">
    <property type="component" value="Unassembled WGS sequence"/>
</dbReference>
<gene>
    <name evidence="6" type="ORF">ACFPM3_00225</name>
</gene>
<evidence type="ECO:0000313" key="7">
    <source>
        <dbReference type="Proteomes" id="UP001595829"/>
    </source>
</evidence>
<accession>A0ABV9X525</accession>
<dbReference type="SMART" id="SM00020">
    <property type="entry name" value="Tryp_SPc"/>
    <property type="match status" value="1"/>
</dbReference>
<dbReference type="EC" id="3.4.21.-" evidence="6"/>
<organism evidence="6 7">
    <name type="scientific">Streptomyces coeruleoprunus</name>
    <dbReference type="NCBI Taxonomy" id="285563"/>
    <lineage>
        <taxon>Bacteria</taxon>
        <taxon>Bacillati</taxon>
        <taxon>Actinomycetota</taxon>
        <taxon>Actinomycetes</taxon>
        <taxon>Kitasatosporales</taxon>
        <taxon>Streptomycetaceae</taxon>
        <taxon>Streptomyces</taxon>
    </lineage>
</organism>
<feature type="domain" description="Peptidase S1" evidence="5">
    <location>
        <begin position="33"/>
        <end position="255"/>
    </location>
</feature>
<dbReference type="PANTHER" id="PTHR36220:SF1">
    <property type="entry name" value="GAMMA TUBULIN COMPLEX COMPONENT C-TERMINAL DOMAIN-CONTAINING PROTEIN"/>
    <property type="match status" value="1"/>
</dbReference>
<evidence type="ECO:0000256" key="3">
    <source>
        <dbReference type="ARBA" id="ARBA00023180"/>
    </source>
</evidence>
<dbReference type="SMART" id="SM00191">
    <property type="entry name" value="Int_alpha"/>
    <property type="match status" value="3"/>
</dbReference>
<evidence type="ECO:0000256" key="2">
    <source>
        <dbReference type="ARBA" id="ARBA00022737"/>
    </source>
</evidence>
<evidence type="ECO:0000256" key="4">
    <source>
        <dbReference type="SAM" id="SignalP"/>
    </source>
</evidence>
<dbReference type="PRINTS" id="PR00722">
    <property type="entry name" value="CHYMOTRYPSIN"/>
</dbReference>
<dbReference type="InterPro" id="IPR043504">
    <property type="entry name" value="Peptidase_S1_PA_chymotrypsin"/>
</dbReference>
<dbReference type="InterPro" id="IPR013517">
    <property type="entry name" value="FG-GAP"/>
</dbReference>
<dbReference type="RefSeq" id="WP_345691641.1">
    <property type="nucleotide sequence ID" value="NZ_BAABIT010000001.1"/>
</dbReference>
<dbReference type="EMBL" id="JBHSJD010000001">
    <property type="protein sequence ID" value="MFC5020581.1"/>
    <property type="molecule type" value="Genomic_DNA"/>
</dbReference>
<dbReference type="InterPro" id="IPR013519">
    <property type="entry name" value="Int_alpha_beta-p"/>
</dbReference>
<evidence type="ECO:0000259" key="5">
    <source>
        <dbReference type="PROSITE" id="PS50240"/>
    </source>
</evidence>
<keyword evidence="1 4" id="KW-0732">Signal</keyword>
<dbReference type="PANTHER" id="PTHR36220">
    <property type="entry name" value="UNNAMED PRODUCT"/>
    <property type="match status" value="1"/>
</dbReference>
<keyword evidence="2" id="KW-0677">Repeat</keyword>
<feature type="signal peptide" evidence="4">
    <location>
        <begin position="1"/>
        <end position="33"/>
    </location>
</feature>
<evidence type="ECO:0000313" key="6">
    <source>
        <dbReference type="EMBL" id="MFC5020581.1"/>
    </source>
</evidence>
<dbReference type="InterPro" id="IPR001254">
    <property type="entry name" value="Trypsin_dom"/>
</dbReference>